<dbReference type="Gene3D" id="1.10.10.10">
    <property type="entry name" value="Winged helix-like DNA-binding domain superfamily/Winged helix DNA-binding domain"/>
    <property type="match status" value="1"/>
</dbReference>
<dbReference type="SUPFAM" id="SSF46785">
    <property type="entry name" value="Winged helix' DNA-binding domain"/>
    <property type="match status" value="1"/>
</dbReference>
<keyword evidence="3" id="KW-1185">Reference proteome</keyword>
<dbReference type="Gene3D" id="3.90.79.10">
    <property type="entry name" value="Nucleoside Triphosphate Pyrophosphohydrolase"/>
    <property type="match status" value="1"/>
</dbReference>
<dbReference type="InterPro" id="IPR054105">
    <property type="entry name" value="WHD_NrtR"/>
</dbReference>
<keyword evidence="2" id="KW-0378">Hydrolase</keyword>
<dbReference type="SUPFAM" id="SSF55811">
    <property type="entry name" value="Nudix"/>
    <property type="match status" value="1"/>
</dbReference>
<dbReference type="AlphaFoldDB" id="A0A936YX45"/>
<dbReference type="PANTHER" id="PTHR43736:SF4">
    <property type="entry name" value="SLR1690 PROTEIN"/>
    <property type="match status" value="1"/>
</dbReference>
<dbReference type="Proteomes" id="UP000599109">
    <property type="component" value="Unassembled WGS sequence"/>
</dbReference>
<dbReference type="PANTHER" id="PTHR43736">
    <property type="entry name" value="ADP-RIBOSE PYROPHOSPHATASE"/>
    <property type="match status" value="1"/>
</dbReference>
<reference evidence="2 3" key="1">
    <citation type="journal article" date="2017" name="Int. J. Syst. Evol. Microbiol.">
        <title>Ramlibacter monticola sp. nov., isolated from forest soil.</title>
        <authorList>
            <person name="Chaudhary D.K."/>
            <person name="Kim J."/>
        </authorList>
    </citation>
    <scope>NUCLEOTIDE SEQUENCE [LARGE SCALE GENOMIC DNA]</scope>
    <source>
        <strain evidence="2 3">KACC 19175</strain>
    </source>
</reference>
<organism evidence="2 3">
    <name type="scientific">Ramlibacter monticola</name>
    <dbReference type="NCBI Taxonomy" id="1926872"/>
    <lineage>
        <taxon>Bacteria</taxon>
        <taxon>Pseudomonadati</taxon>
        <taxon>Pseudomonadota</taxon>
        <taxon>Betaproteobacteria</taxon>
        <taxon>Burkholderiales</taxon>
        <taxon>Comamonadaceae</taxon>
        <taxon>Ramlibacter</taxon>
    </lineage>
</organism>
<dbReference type="GO" id="GO:0016787">
    <property type="term" value="F:hydrolase activity"/>
    <property type="evidence" value="ECO:0007669"/>
    <property type="project" value="UniProtKB-KW"/>
</dbReference>
<dbReference type="InterPro" id="IPR015797">
    <property type="entry name" value="NUDIX_hydrolase-like_dom_sf"/>
</dbReference>
<comment type="caution">
    <text evidence="2">The sequence shown here is derived from an EMBL/GenBank/DDBJ whole genome shotgun (WGS) entry which is preliminary data.</text>
</comment>
<dbReference type="Pfam" id="PF00293">
    <property type="entry name" value="NUDIX"/>
    <property type="match status" value="1"/>
</dbReference>
<proteinExistence type="predicted"/>
<dbReference type="InterPro" id="IPR036390">
    <property type="entry name" value="WH_DNA-bd_sf"/>
</dbReference>
<dbReference type="CDD" id="cd18873">
    <property type="entry name" value="NUDIX_NadM_like"/>
    <property type="match status" value="1"/>
</dbReference>
<dbReference type="RefSeq" id="WP_201672764.1">
    <property type="nucleotide sequence ID" value="NZ_JAEQNE010000001.1"/>
</dbReference>
<feature type="domain" description="Nudix hydrolase" evidence="1">
    <location>
        <begin position="31"/>
        <end position="172"/>
    </location>
</feature>
<dbReference type="InterPro" id="IPR000086">
    <property type="entry name" value="NUDIX_hydrolase_dom"/>
</dbReference>
<dbReference type="PROSITE" id="PS51462">
    <property type="entry name" value="NUDIX"/>
    <property type="match status" value="1"/>
</dbReference>
<name>A0A936YX45_9BURK</name>
<accession>A0A936YX45</accession>
<dbReference type="EMBL" id="JAEQNE010000001">
    <property type="protein sequence ID" value="MBL0390194.1"/>
    <property type="molecule type" value="Genomic_DNA"/>
</dbReference>
<gene>
    <name evidence="2" type="ORF">JJ685_03485</name>
</gene>
<evidence type="ECO:0000313" key="2">
    <source>
        <dbReference type="EMBL" id="MBL0390194.1"/>
    </source>
</evidence>
<sequence>MKREITTGVRSATAAGRRQAPLAAVVPSFPLPFTTVDVVIFTVLDNNLSVLLVQRPDNRDEPFPKAWALPGGYVDIGRDEDLAACARRKLFEKTAVVSPYLEQLGSWGSANRDPRGWSATHVYFALIPSQGLALAKGANAADVGWSQVDQVLKRHRLAFDHEAILRAAVERLRSKVEYTSLPAYLVEEPFTLPQLQRTYEVVLGRSIDKSGFRTRMLAADFLDEAGYVEGESNRPAMGYRVRDRAVPVVFPRTFSPRHQE</sequence>
<evidence type="ECO:0000313" key="3">
    <source>
        <dbReference type="Proteomes" id="UP000599109"/>
    </source>
</evidence>
<dbReference type="InterPro" id="IPR036388">
    <property type="entry name" value="WH-like_DNA-bd_sf"/>
</dbReference>
<evidence type="ECO:0000259" key="1">
    <source>
        <dbReference type="PROSITE" id="PS51462"/>
    </source>
</evidence>
<dbReference type="Pfam" id="PF21906">
    <property type="entry name" value="WHD_NrtR"/>
    <property type="match status" value="1"/>
</dbReference>
<protein>
    <submittedName>
        <fullName evidence="2">NUDIX hydrolase</fullName>
    </submittedName>
</protein>